<dbReference type="GO" id="GO:0046983">
    <property type="term" value="F:protein dimerization activity"/>
    <property type="evidence" value="ECO:0007669"/>
    <property type="project" value="InterPro"/>
</dbReference>
<keyword evidence="2" id="KW-0808">Transferase</keyword>
<keyword evidence="7" id="KW-1185">Reference proteome</keyword>
<evidence type="ECO:0000259" key="4">
    <source>
        <dbReference type="Pfam" id="PF00891"/>
    </source>
</evidence>
<accession>A0A7W8E5P9</accession>
<dbReference type="InterPro" id="IPR012967">
    <property type="entry name" value="COMT_dimerisation"/>
</dbReference>
<dbReference type="InterPro" id="IPR036390">
    <property type="entry name" value="WH_DNA-bd_sf"/>
</dbReference>
<evidence type="ECO:0008006" key="8">
    <source>
        <dbReference type="Google" id="ProtNLM"/>
    </source>
</evidence>
<dbReference type="EMBL" id="JACHIP010000012">
    <property type="protein sequence ID" value="MBB5060363.1"/>
    <property type="molecule type" value="Genomic_DNA"/>
</dbReference>
<gene>
    <name evidence="6" type="ORF">HDF16_005099</name>
</gene>
<dbReference type="PANTHER" id="PTHR43712:SF2">
    <property type="entry name" value="O-METHYLTRANSFERASE CICE"/>
    <property type="match status" value="1"/>
</dbReference>
<evidence type="ECO:0000256" key="1">
    <source>
        <dbReference type="ARBA" id="ARBA00022603"/>
    </source>
</evidence>
<dbReference type="Proteomes" id="UP000540989">
    <property type="component" value="Unassembled WGS sequence"/>
</dbReference>
<evidence type="ECO:0000256" key="3">
    <source>
        <dbReference type="ARBA" id="ARBA00022691"/>
    </source>
</evidence>
<dbReference type="PROSITE" id="PS51683">
    <property type="entry name" value="SAM_OMT_II"/>
    <property type="match status" value="1"/>
</dbReference>
<comment type="caution">
    <text evidence="6">The sequence shown here is derived from an EMBL/GenBank/DDBJ whole genome shotgun (WGS) entry which is preliminary data.</text>
</comment>
<dbReference type="Pfam" id="PF00891">
    <property type="entry name" value="Methyltransf_2"/>
    <property type="match status" value="1"/>
</dbReference>
<dbReference type="InterPro" id="IPR001077">
    <property type="entry name" value="COMT_C"/>
</dbReference>
<proteinExistence type="predicted"/>
<evidence type="ECO:0000313" key="6">
    <source>
        <dbReference type="EMBL" id="MBB5060363.1"/>
    </source>
</evidence>
<feature type="domain" description="O-methyltransferase dimerisation" evidence="5">
    <location>
        <begin position="54"/>
        <end position="124"/>
    </location>
</feature>
<evidence type="ECO:0000259" key="5">
    <source>
        <dbReference type="Pfam" id="PF08100"/>
    </source>
</evidence>
<dbReference type="Gene3D" id="1.10.10.10">
    <property type="entry name" value="Winged helix-like DNA-binding domain superfamily/Winged helix DNA-binding domain"/>
    <property type="match status" value="1"/>
</dbReference>
<keyword evidence="1" id="KW-0489">Methyltransferase</keyword>
<dbReference type="InterPro" id="IPR016461">
    <property type="entry name" value="COMT-like"/>
</dbReference>
<sequence>MLSTKKTLFPVSRLEREQTIYRVLQILLKLRHIGAFVQNLTSSPQSQIMSLELRFWQARTLALATELGVADHLAEGPLDVTELANRTKTNASALFRLLRALESIGIFLQVSPRVFVNTEISEYLRQDVKRSQRPWIMHALSMGHGPCEAWNYLDYSVRTAEASLQEVYGFDIWELFRRKPESNMYFNDAMRAATQAMTSAVTVAYDWSRFAVIADIGGGIGTQLVSILEASPSSTGILFDQAHVVSIPAIDARIEVINGDFFKAVPEGADAYLLRFVLHDWDDSKALAILA</sequence>
<dbReference type="SUPFAM" id="SSF46785">
    <property type="entry name" value="Winged helix' DNA-binding domain"/>
    <property type="match status" value="1"/>
</dbReference>
<dbReference type="GO" id="GO:0008171">
    <property type="term" value="F:O-methyltransferase activity"/>
    <property type="evidence" value="ECO:0007669"/>
    <property type="project" value="InterPro"/>
</dbReference>
<dbReference type="InterPro" id="IPR029063">
    <property type="entry name" value="SAM-dependent_MTases_sf"/>
</dbReference>
<name>A0A7W8E5P9_9BACT</name>
<dbReference type="Gene3D" id="3.40.50.150">
    <property type="entry name" value="Vaccinia Virus protein VP39"/>
    <property type="match status" value="1"/>
</dbReference>
<dbReference type="Pfam" id="PF08100">
    <property type="entry name" value="Dimerisation"/>
    <property type="match status" value="1"/>
</dbReference>
<dbReference type="RefSeq" id="WP_184222596.1">
    <property type="nucleotide sequence ID" value="NZ_JACHIP010000012.1"/>
</dbReference>
<dbReference type="AlphaFoldDB" id="A0A7W8E5P9"/>
<dbReference type="SUPFAM" id="SSF53335">
    <property type="entry name" value="S-adenosyl-L-methionine-dependent methyltransferases"/>
    <property type="match status" value="1"/>
</dbReference>
<organism evidence="6 7">
    <name type="scientific">Granulicella aggregans</name>
    <dbReference type="NCBI Taxonomy" id="474949"/>
    <lineage>
        <taxon>Bacteria</taxon>
        <taxon>Pseudomonadati</taxon>
        <taxon>Acidobacteriota</taxon>
        <taxon>Terriglobia</taxon>
        <taxon>Terriglobales</taxon>
        <taxon>Acidobacteriaceae</taxon>
        <taxon>Granulicella</taxon>
    </lineage>
</organism>
<evidence type="ECO:0000313" key="7">
    <source>
        <dbReference type="Proteomes" id="UP000540989"/>
    </source>
</evidence>
<protein>
    <recommendedName>
        <fullName evidence="8">O-methyltransferase</fullName>
    </recommendedName>
</protein>
<dbReference type="GO" id="GO:0032259">
    <property type="term" value="P:methylation"/>
    <property type="evidence" value="ECO:0007669"/>
    <property type="project" value="UniProtKB-KW"/>
</dbReference>
<keyword evidence="3" id="KW-0949">S-adenosyl-L-methionine</keyword>
<dbReference type="InterPro" id="IPR036388">
    <property type="entry name" value="WH-like_DNA-bd_sf"/>
</dbReference>
<evidence type="ECO:0000256" key="2">
    <source>
        <dbReference type="ARBA" id="ARBA00022679"/>
    </source>
</evidence>
<dbReference type="PANTHER" id="PTHR43712">
    <property type="entry name" value="PUTATIVE (AFU_ORTHOLOGUE AFUA_4G14580)-RELATED"/>
    <property type="match status" value="1"/>
</dbReference>
<reference evidence="6 7" key="1">
    <citation type="submission" date="2020-08" db="EMBL/GenBank/DDBJ databases">
        <title>Genomic Encyclopedia of Type Strains, Phase IV (KMG-V): Genome sequencing to study the core and pangenomes of soil and plant-associated prokaryotes.</title>
        <authorList>
            <person name="Whitman W."/>
        </authorList>
    </citation>
    <scope>NUCLEOTIDE SEQUENCE [LARGE SCALE GENOMIC DNA]</scope>
    <source>
        <strain evidence="6 7">M8UP14</strain>
    </source>
</reference>
<feature type="domain" description="O-methyltransferase C-terminal" evidence="4">
    <location>
        <begin position="150"/>
        <end position="290"/>
    </location>
</feature>